<evidence type="ECO:0000256" key="5">
    <source>
        <dbReference type="ARBA" id="ARBA00022833"/>
    </source>
</evidence>
<keyword evidence="11" id="KW-1185">Reference proteome</keyword>
<keyword evidence="3" id="KW-0677">Repeat</keyword>
<dbReference type="SUPFAM" id="SSF57667">
    <property type="entry name" value="beta-beta-alpha zinc fingers"/>
    <property type="match status" value="2"/>
</dbReference>
<feature type="compositionally biased region" description="Basic and acidic residues" evidence="8">
    <location>
        <begin position="192"/>
        <end position="202"/>
    </location>
</feature>
<accession>A0A9Q1CBV1</accession>
<gene>
    <name evidence="10" type="ORF">HOLleu_12795</name>
</gene>
<feature type="domain" description="C2H2-type" evidence="9">
    <location>
        <begin position="272"/>
        <end position="299"/>
    </location>
</feature>
<dbReference type="Gene3D" id="3.30.160.60">
    <property type="entry name" value="Classic Zinc Finger"/>
    <property type="match status" value="2"/>
</dbReference>
<comment type="subcellular location">
    <subcellularLocation>
        <location evidence="1">Nucleus</location>
    </subcellularLocation>
</comment>
<keyword evidence="5" id="KW-0862">Zinc</keyword>
<feature type="domain" description="C2H2-type" evidence="9">
    <location>
        <begin position="300"/>
        <end position="327"/>
    </location>
</feature>
<dbReference type="InterPro" id="IPR036236">
    <property type="entry name" value="Znf_C2H2_sf"/>
</dbReference>
<dbReference type="GO" id="GO:0008270">
    <property type="term" value="F:zinc ion binding"/>
    <property type="evidence" value="ECO:0007669"/>
    <property type="project" value="UniProtKB-KW"/>
</dbReference>
<feature type="compositionally biased region" description="Polar residues" evidence="8">
    <location>
        <begin position="205"/>
        <end position="214"/>
    </location>
</feature>
<proteinExistence type="predicted"/>
<evidence type="ECO:0000313" key="10">
    <source>
        <dbReference type="EMBL" id="KAJ8041873.1"/>
    </source>
</evidence>
<feature type="region of interest" description="Disordered" evidence="8">
    <location>
        <begin position="192"/>
        <end position="214"/>
    </location>
</feature>
<keyword evidence="2" id="KW-0479">Metal-binding</keyword>
<organism evidence="10 11">
    <name type="scientific">Holothuria leucospilota</name>
    <name type="common">Black long sea cucumber</name>
    <name type="synonym">Mertensiothuria leucospilota</name>
    <dbReference type="NCBI Taxonomy" id="206669"/>
    <lineage>
        <taxon>Eukaryota</taxon>
        <taxon>Metazoa</taxon>
        <taxon>Echinodermata</taxon>
        <taxon>Eleutherozoa</taxon>
        <taxon>Echinozoa</taxon>
        <taxon>Holothuroidea</taxon>
        <taxon>Aspidochirotacea</taxon>
        <taxon>Aspidochirotida</taxon>
        <taxon>Holothuriidae</taxon>
        <taxon>Holothuria</taxon>
    </lineage>
</organism>
<dbReference type="GO" id="GO:0000978">
    <property type="term" value="F:RNA polymerase II cis-regulatory region sequence-specific DNA binding"/>
    <property type="evidence" value="ECO:0007669"/>
    <property type="project" value="TreeGrafter"/>
</dbReference>
<dbReference type="SMART" id="SM00355">
    <property type="entry name" value="ZnF_C2H2"/>
    <property type="match status" value="2"/>
</dbReference>
<evidence type="ECO:0000256" key="4">
    <source>
        <dbReference type="ARBA" id="ARBA00022771"/>
    </source>
</evidence>
<dbReference type="PANTHER" id="PTHR24376:SF235">
    <property type="entry name" value="C2H2-TYPE DOMAIN-CONTAINING PROTEIN"/>
    <property type="match status" value="1"/>
</dbReference>
<dbReference type="OrthoDB" id="9048260at2759"/>
<dbReference type="GO" id="GO:0005634">
    <property type="term" value="C:nucleus"/>
    <property type="evidence" value="ECO:0007669"/>
    <property type="project" value="UniProtKB-SubCell"/>
</dbReference>
<evidence type="ECO:0000256" key="3">
    <source>
        <dbReference type="ARBA" id="ARBA00022737"/>
    </source>
</evidence>
<dbReference type="PROSITE" id="PS00028">
    <property type="entry name" value="ZINC_FINGER_C2H2_1"/>
    <property type="match status" value="2"/>
</dbReference>
<keyword evidence="4 7" id="KW-0863">Zinc-finger</keyword>
<evidence type="ECO:0000256" key="8">
    <source>
        <dbReference type="SAM" id="MobiDB-lite"/>
    </source>
</evidence>
<evidence type="ECO:0000256" key="7">
    <source>
        <dbReference type="PROSITE-ProRule" id="PRU00042"/>
    </source>
</evidence>
<name>A0A9Q1CBV1_HOLLE</name>
<dbReference type="Proteomes" id="UP001152320">
    <property type="component" value="Chromosome 5"/>
</dbReference>
<sequence>MDIVTIKVEPEDFQWDEKSNGRINSSARHATILENGGAETVKKEDASDSSQVVGSCVITKGESVSPKFVDGSQIIFKKEEERDPSLETGMENITIQVNVQVEEEELLEEEKENEIAVATRNEDSDLLEEGFGLPPLQLDGDHKQLVLNYPMPLAETSSESTFPSASSSKFIAKGDDCVPLNKFPKKVKLAINERQRKSDNRPSSRRSGTGNKFVTSDLENQHHCLENPVSKSEGGRTCTLGKSCQCEWCEKRFILKSNCDKSEVIYSGVKHFKCQFCEKSFQTKRQNKRHEAMHTSKKPFQCQHCAKPFQTKWECKRHEKIHTDDTLQVPVL</sequence>
<comment type="caution">
    <text evidence="10">The sequence shown here is derived from an EMBL/GenBank/DDBJ whole genome shotgun (WGS) entry which is preliminary data.</text>
</comment>
<dbReference type="AlphaFoldDB" id="A0A9Q1CBV1"/>
<dbReference type="PROSITE" id="PS50157">
    <property type="entry name" value="ZINC_FINGER_C2H2_2"/>
    <property type="match status" value="2"/>
</dbReference>
<dbReference type="EMBL" id="JAIZAY010000005">
    <property type="protein sequence ID" value="KAJ8041873.1"/>
    <property type="molecule type" value="Genomic_DNA"/>
</dbReference>
<reference evidence="10" key="1">
    <citation type="submission" date="2021-10" db="EMBL/GenBank/DDBJ databases">
        <title>Tropical sea cucumber genome reveals ecological adaptation and Cuvierian tubules defense mechanism.</title>
        <authorList>
            <person name="Chen T."/>
        </authorList>
    </citation>
    <scope>NUCLEOTIDE SEQUENCE</scope>
    <source>
        <strain evidence="10">Nanhai2018</strain>
        <tissue evidence="10">Muscle</tissue>
    </source>
</reference>
<evidence type="ECO:0000259" key="9">
    <source>
        <dbReference type="PROSITE" id="PS50157"/>
    </source>
</evidence>
<evidence type="ECO:0000313" key="11">
    <source>
        <dbReference type="Proteomes" id="UP001152320"/>
    </source>
</evidence>
<dbReference type="InterPro" id="IPR013087">
    <property type="entry name" value="Znf_C2H2_type"/>
</dbReference>
<evidence type="ECO:0000256" key="6">
    <source>
        <dbReference type="ARBA" id="ARBA00023242"/>
    </source>
</evidence>
<dbReference type="PANTHER" id="PTHR24376">
    <property type="entry name" value="ZINC FINGER PROTEIN"/>
    <property type="match status" value="1"/>
</dbReference>
<protein>
    <recommendedName>
        <fullName evidence="9">C2H2-type domain-containing protein</fullName>
    </recommendedName>
</protein>
<dbReference type="GO" id="GO:0001228">
    <property type="term" value="F:DNA-binding transcription activator activity, RNA polymerase II-specific"/>
    <property type="evidence" value="ECO:0007669"/>
    <property type="project" value="TreeGrafter"/>
</dbReference>
<evidence type="ECO:0000256" key="1">
    <source>
        <dbReference type="ARBA" id="ARBA00004123"/>
    </source>
</evidence>
<evidence type="ECO:0000256" key="2">
    <source>
        <dbReference type="ARBA" id="ARBA00022723"/>
    </source>
</evidence>
<keyword evidence="6" id="KW-0539">Nucleus</keyword>